<dbReference type="KEGG" id="vg:55610384"/>
<organism evidence="1 2">
    <name type="scientific">Streptomyces phage Karimac</name>
    <dbReference type="NCBI Taxonomy" id="2283303"/>
    <lineage>
        <taxon>Viruses</taxon>
        <taxon>Duplodnaviria</taxon>
        <taxon>Heunggongvirae</taxon>
        <taxon>Uroviricota</taxon>
        <taxon>Caudoviricetes</taxon>
        <taxon>Stanwilliamsviridae</taxon>
        <taxon>Boydwoodruffvirinae</taxon>
        <taxon>Karimacvirus</taxon>
        <taxon>Karimacvirus karimac</taxon>
        <taxon>Streptomyces virus Karimac</taxon>
    </lineage>
</organism>
<dbReference type="EMBL" id="MH590599">
    <property type="protein sequence ID" value="AXH69972.1"/>
    <property type="molecule type" value="Genomic_DNA"/>
</dbReference>
<protein>
    <submittedName>
        <fullName evidence="1">Uncharacterized protein</fullName>
    </submittedName>
</protein>
<evidence type="ECO:0000313" key="1">
    <source>
        <dbReference type="EMBL" id="AXH69972.1"/>
    </source>
</evidence>
<accession>A0A345MHE1</accession>
<name>A0A345MHE1_9CAUD</name>
<reference evidence="1 2" key="1">
    <citation type="submission" date="2018-07" db="EMBL/GenBank/DDBJ databases">
        <authorList>
            <person name="Hale R.H."/>
            <person name="Adeyemo E.A."/>
            <person name="Delwel I.O."/>
            <person name="Garcia C."/>
            <person name="Hamid F."/>
            <person name="Martinez A."/>
            <person name="Perez Osorio E."/>
            <person name="Smith B."/>
            <person name="Standridge C.A."/>
            <person name="Bhuiyan S."/>
            <person name="Visi D.K."/>
            <person name="Allen M.S."/>
            <person name="Hughes L.E."/>
            <person name="Garlena R.A."/>
            <person name="Russell D.A."/>
            <person name="Pope W.H."/>
            <person name="Jacobs-Sera D."/>
            <person name="Hatfull G.F."/>
        </authorList>
    </citation>
    <scope>NUCLEOTIDE SEQUENCE [LARGE SCALE GENOMIC DNA]</scope>
</reference>
<proteinExistence type="predicted"/>
<dbReference type="RefSeq" id="YP_009840274.1">
    <property type="nucleotide sequence ID" value="NC_048724.1"/>
</dbReference>
<evidence type="ECO:0000313" key="2">
    <source>
        <dbReference type="Proteomes" id="UP000259862"/>
    </source>
</evidence>
<dbReference type="GeneID" id="55610384"/>
<sequence>MPGFSIGVIWDTTLRYELEIVRDSERAKDLIDSADSVTIPGSYDLNLSRLLNGNYDTMKWYDWESDMASLSKDWPNVLFALSGEGEEPGDLWKAWVRNGKVIKVQGKIVYDVPDIDKVLPVNDTVEEKYRAQKKAELQATIKDLENRLAELKGLSKD</sequence>
<keyword evidence="2" id="KW-1185">Reference proteome</keyword>
<gene>
    <name evidence="1" type="primary">105</name>
    <name evidence="1" type="ORF">SEA_KARIMAC_105</name>
</gene>
<dbReference type="Proteomes" id="UP000259862">
    <property type="component" value="Segment"/>
</dbReference>